<dbReference type="InterPro" id="IPR011662">
    <property type="entry name" value="Secretin/TonB_short_N"/>
</dbReference>
<keyword evidence="11 14" id="KW-0472">Membrane</keyword>
<dbReference type="PANTHER" id="PTHR32552">
    <property type="entry name" value="FERRICHROME IRON RECEPTOR-RELATED"/>
    <property type="match status" value="1"/>
</dbReference>
<evidence type="ECO:0000256" key="11">
    <source>
        <dbReference type="ARBA" id="ARBA00023136"/>
    </source>
</evidence>
<dbReference type="InterPro" id="IPR012910">
    <property type="entry name" value="Plug_dom"/>
</dbReference>
<proteinExistence type="inferred from homology"/>
<dbReference type="InterPro" id="IPR010917">
    <property type="entry name" value="TonB_rcpt_CS"/>
</dbReference>
<keyword evidence="5" id="KW-0410">Iron transport</keyword>
<name>A0ABV9QQH5_9GAMM</name>
<keyword evidence="20" id="KW-1185">Reference proteome</keyword>
<evidence type="ECO:0000256" key="16">
    <source>
        <dbReference type="RuleBase" id="RU003357"/>
    </source>
</evidence>
<dbReference type="CDD" id="cd01347">
    <property type="entry name" value="ligand_gated_channel"/>
    <property type="match status" value="1"/>
</dbReference>
<evidence type="ECO:0000256" key="14">
    <source>
        <dbReference type="PROSITE-ProRule" id="PRU01360"/>
    </source>
</evidence>
<keyword evidence="10 16" id="KW-0798">TonB box</keyword>
<keyword evidence="6 14" id="KW-0812">Transmembrane</keyword>
<dbReference type="PROSITE" id="PS01156">
    <property type="entry name" value="TONB_DEPENDENT_REC_2"/>
    <property type="match status" value="1"/>
</dbReference>
<comment type="similarity">
    <text evidence="2 14 16">Belongs to the TonB-dependent receptor family.</text>
</comment>
<evidence type="ECO:0000256" key="6">
    <source>
        <dbReference type="ARBA" id="ARBA00022692"/>
    </source>
</evidence>
<feature type="signal peptide" evidence="17">
    <location>
        <begin position="1"/>
        <end position="31"/>
    </location>
</feature>
<reference evidence="20" key="1">
    <citation type="journal article" date="2019" name="Int. J. Syst. Evol. Microbiol.">
        <title>The Global Catalogue of Microorganisms (GCM) 10K type strain sequencing project: providing services to taxonomists for standard genome sequencing and annotation.</title>
        <authorList>
            <consortium name="The Broad Institute Genomics Platform"/>
            <consortium name="The Broad Institute Genome Sequencing Center for Infectious Disease"/>
            <person name="Wu L."/>
            <person name="Ma J."/>
        </authorList>
    </citation>
    <scope>NUCLEOTIDE SEQUENCE [LARGE SCALE GENOMIC DNA]</scope>
    <source>
        <strain evidence="20">CCUG 30340</strain>
    </source>
</reference>
<feature type="domain" description="Secretin/TonB short N-terminal" evidence="18">
    <location>
        <begin position="67"/>
        <end position="118"/>
    </location>
</feature>
<keyword evidence="8" id="KW-0408">Iron</keyword>
<comment type="subcellular location">
    <subcellularLocation>
        <location evidence="1 14">Cell outer membrane</location>
        <topology evidence="1 14">Multi-pass membrane protein</topology>
    </subcellularLocation>
</comment>
<organism evidence="19 20">
    <name type="scientific">Dokdonella ginsengisoli</name>
    <dbReference type="NCBI Taxonomy" id="363846"/>
    <lineage>
        <taxon>Bacteria</taxon>
        <taxon>Pseudomonadati</taxon>
        <taxon>Pseudomonadota</taxon>
        <taxon>Gammaproteobacteria</taxon>
        <taxon>Lysobacterales</taxon>
        <taxon>Rhodanobacteraceae</taxon>
        <taxon>Dokdonella</taxon>
    </lineage>
</organism>
<evidence type="ECO:0000313" key="20">
    <source>
        <dbReference type="Proteomes" id="UP001595886"/>
    </source>
</evidence>
<dbReference type="PROSITE" id="PS52016">
    <property type="entry name" value="TONB_DEPENDENT_REC_3"/>
    <property type="match status" value="1"/>
</dbReference>
<evidence type="ECO:0000256" key="17">
    <source>
        <dbReference type="SAM" id="SignalP"/>
    </source>
</evidence>
<gene>
    <name evidence="19" type="ORF">ACFO6Q_02075</name>
</gene>
<dbReference type="EMBL" id="JBHSHD010000002">
    <property type="protein sequence ID" value="MFC4819091.1"/>
    <property type="molecule type" value="Genomic_DNA"/>
</dbReference>
<feature type="chain" id="PRO_5046517319" evidence="17">
    <location>
        <begin position="32"/>
        <end position="814"/>
    </location>
</feature>
<dbReference type="Proteomes" id="UP001595886">
    <property type="component" value="Unassembled WGS sequence"/>
</dbReference>
<dbReference type="Gene3D" id="2.170.130.10">
    <property type="entry name" value="TonB-dependent receptor, plug domain"/>
    <property type="match status" value="1"/>
</dbReference>
<evidence type="ECO:0000256" key="2">
    <source>
        <dbReference type="ARBA" id="ARBA00009810"/>
    </source>
</evidence>
<dbReference type="SMART" id="SM00965">
    <property type="entry name" value="STN"/>
    <property type="match status" value="1"/>
</dbReference>
<evidence type="ECO:0000256" key="1">
    <source>
        <dbReference type="ARBA" id="ARBA00004571"/>
    </source>
</evidence>
<protein>
    <submittedName>
        <fullName evidence="19">TonB-dependent siderophore receptor</fullName>
    </submittedName>
</protein>
<dbReference type="PANTHER" id="PTHR32552:SF74">
    <property type="entry name" value="HYDROXAMATE SIDEROPHORE RECEPTOR FHUE"/>
    <property type="match status" value="1"/>
</dbReference>
<dbReference type="Pfam" id="PF07715">
    <property type="entry name" value="Plug"/>
    <property type="match status" value="1"/>
</dbReference>
<dbReference type="InterPro" id="IPR010105">
    <property type="entry name" value="TonB_sidphr_rcpt"/>
</dbReference>
<evidence type="ECO:0000256" key="8">
    <source>
        <dbReference type="ARBA" id="ARBA00023004"/>
    </source>
</evidence>
<keyword evidence="9" id="KW-0406">Ion transport</keyword>
<dbReference type="InterPro" id="IPR036942">
    <property type="entry name" value="Beta-barrel_TonB_sf"/>
</dbReference>
<keyword evidence="7 17" id="KW-0732">Signal</keyword>
<evidence type="ECO:0000256" key="3">
    <source>
        <dbReference type="ARBA" id="ARBA00022448"/>
    </source>
</evidence>
<evidence type="ECO:0000256" key="15">
    <source>
        <dbReference type="PROSITE-ProRule" id="PRU10144"/>
    </source>
</evidence>
<dbReference type="SUPFAM" id="SSF56935">
    <property type="entry name" value="Porins"/>
    <property type="match status" value="1"/>
</dbReference>
<evidence type="ECO:0000256" key="9">
    <source>
        <dbReference type="ARBA" id="ARBA00023065"/>
    </source>
</evidence>
<feature type="short sequence motif" description="TonB C-terminal box" evidence="15">
    <location>
        <begin position="797"/>
        <end position="814"/>
    </location>
</feature>
<keyword evidence="3 14" id="KW-0813">Transport</keyword>
<evidence type="ECO:0000256" key="7">
    <source>
        <dbReference type="ARBA" id="ARBA00022729"/>
    </source>
</evidence>
<dbReference type="NCBIfam" id="TIGR01783">
    <property type="entry name" value="TonB-siderophor"/>
    <property type="match status" value="1"/>
</dbReference>
<dbReference type="InterPro" id="IPR037066">
    <property type="entry name" value="Plug_dom_sf"/>
</dbReference>
<keyword evidence="13 14" id="KW-0998">Cell outer membrane</keyword>
<dbReference type="Gene3D" id="2.40.170.20">
    <property type="entry name" value="TonB-dependent receptor, beta-barrel domain"/>
    <property type="match status" value="1"/>
</dbReference>
<comment type="caution">
    <text evidence="19">The sequence shown here is derived from an EMBL/GenBank/DDBJ whole genome shotgun (WGS) entry which is preliminary data.</text>
</comment>
<keyword evidence="4 14" id="KW-1134">Transmembrane beta strand</keyword>
<evidence type="ECO:0000256" key="13">
    <source>
        <dbReference type="ARBA" id="ARBA00023237"/>
    </source>
</evidence>
<evidence type="ECO:0000256" key="4">
    <source>
        <dbReference type="ARBA" id="ARBA00022452"/>
    </source>
</evidence>
<evidence type="ECO:0000259" key="18">
    <source>
        <dbReference type="SMART" id="SM00965"/>
    </source>
</evidence>
<accession>A0ABV9QQH5</accession>
<evidence type="ECO:0000256" key="12">
    <source>
        <dbReference type="ARBA" id="ARBA00023170"/>
    </source>
</evidence>
<dbReference type="InterPro" id="IPR039426">
    <property type="entry name" value="TonB-dep_rcpt-like"/>
</dbReference>
<dbReference type="InterPro" id="IPR000531">
    <property type="entry name" value="Beta-barrel_TonB"/>
</dbReference>
<dbReference type="Gene3D" id="3.55.50.30">
    <property type="match status" value="1"/>
</dbReference>
<sequence>MACAVRAVRPSRPLALAACLAVALSGAPAVADEAAARQAAAAQARSYAIPGGSLAATLKRFAMQAGVTLAAPSALTQERTSAGLSGRYTVTEGLAELLRGHGLRAVADANGGYAVEAAAAGADSSPATADAEAILPTVQVVSNLLGEITEGSGSYTPGAIATATRMVLTPRQTPQSISVITRQVMDDFNLTTIDQVMQHTPGISIVTYDSERTEYYARGFAIQNFQYDGIPMMRDSAYSAGNTLSDMAIYDRIEVLKGATGLLTGSGTPGATINLIRKKPTRDLSGHLQLGAGRWDTYRGEVDVGGPLNESGSIRARGVAAYEDRSSNLDRYSRQASVFYGILEADLTPNTLLTIGGDKQDNKPEASTWGGIPLLNSEGGFNAMPRSFNNGADWSHWDQYTRTGFATLDHVFANGWVAKLQYNHQVNGYDANLGAAAAGFPDPVDGSGVSMWVGQYIGRTTSDAFDGFVNGPFQLAGREHELVVGVSSARRRWRNNGWYNLPDYRFDVEDYYHWIGNVPRPQWGAVPDFTNDEVTRERGAYAAARWNLRDDLKLITGGRWSWYRNQVADLDESGVFVPYVGAVYDLDEHWSLYASYTSIFSPQSLQDERGRVLNPLEGNNYEIGAKAEFFDGRLNASAAIFRLEQDNFGIESGGLTPTGGVAYKAIQGVKTEGYEVEMSGRIAEGWQLQGGYSHHVSRQQGARVQTLTPANEFTLYASYQPGGRLKGLTVGGGARWQDETWGDIATPSGGMQRHTAKDYWVLDAMARYEFNERLSAALSVNNLLDKKYYTIFSWYSTYTWGTPRNVSLNVTYRF</sequence>
<keyword evidence="12 19" id="KW-0675">Receptor</keyword>
<dbReference type="Pfam" id="PF00593">
    <property type="entry name" value="TonB_dep_Rec_b-barrel"/>
    <property type="match status" value="1"/>
</dbReference>
<evidence type="ECO:0000256" key="5">
    <source>
        <dbReference type="ARBA" id="ARBA00022496"/>
    </source>
</evidence>
<evidence type="ECO:0000313" key="19">
    <source>
        <dbReference type="EMBL" id="MFC4819091.1"/>
    </source>
</evidence>
<evidence type="ECO:0000256" key="10">
    <source>
        <dbReference type="ARBA" id="ARBA00023077"/>
    </source>
</evidence>